<keyword evidence="1" id="KW-0863">Zinc-finger</keyword>
<evidence type="ECO:0000259" key="3">
    <source>
        <dbReference type="PROSITE" id="PS50157"/>
    </source>
</evidence>
<evidence type="ECO:0000313" key="4">
    <source>
        <dbReference type="EMBL" id="VDO70979.1"/>
    </source>
</evidence>
<keyword evidence="5" id="KW-1185">Reference proteome</keyword>
<dbReference type="Pfam" id="PF12874">
    <property type="entry name" value="zf-met"/>
    <property type="match status" value="1"/>
</dbReference>
<dbReference type="InterPro" id="IPR036236">
    <property type="entry name" value="Znf_C2H2_sf"/>
</dbReference>
<accession>A0A183FJC8</accession>
<dbReference type="SMART" id="SM00355">
    <property type="entry name" value="ZnF_C2H2"/>
    <property type="match status" value="2"/>
</dbReference>
<reference evidence="4 5" key="1">
    <citation type="submission" date="2018-11" db="EMBL/GenBank/DDBJ databases">
        <authorList>
            <consortium name="Pathogen Informatics"/>
        </authorList>
    </citation>
    <scope>NUCLEOTIDE SEQUENCE [LARGE SCALE GENOMIC DNA]</scope>
</reference>
<evidence type="ECO:0000313" key="6">
    <source>
        <dbReference type="WBParaSite" id="HPBE_0000710801-mRNA-1"/>
    </source>
</evidence>
<proteinExistence type="predicted"/>
<dbReference type="EMBL" id="UZAH01025815">
    <property type="protein sequence ID" value="VDO70979.1"/>
    <property type="molecule type" value="Genomic_DNA"/>
</dbReference>
<dbReference type="SUPFAM" id="SSF57667">
    <property type="entry name" value="beta-beta-alpha zinc fingers"/>
    <property type="match status" value="1"/>
</dbReference>
<dbReference type="Gene3D" id="3.30.160.60">
    <property type="entry name" value="Classic Zinc Finger"/>
    <property type="match status" value="1"/>
</dbReference>
<name>A0A183FJC8_HELPZ</name>
<dbReference type="OrthoDB" id="5910855at2759"/>
<dbReference type="WBParaSite" id="HPBE_0000710801-mRNA-1">
    <property type="protein sequence ID" value="HPBE_0000710801-mRNA-1"/>
    <property type="gene ID" value="HPBE_0000710801"/>
</dbReference>
<sequence length="375" mass="42809">MQNVRSCEVCGVTFFSQENLSRHRRVVHRILDEVAQNPTGNFRESCPVCHIRIKNVLDLLEHASEFHEFKGKVKHKEFLSFSEFERWKDELEQKHITSWVKRGVTGSEKAFYSYLRCNRSPNTKKRNRPPRRTAENSQERRHGSMSRVIMQGSCTSFLNVKRDLTSGVTSVEYCLEHFGHEKEPQKLRLPWPVKLEIAAMLKQDMPVAEVARILQIQYNDTRKRQHWVTTQDVKNVAANLKANPQMYERRRSTSPEPLFKTELDPLGASIVVEFFKEEPCSTLNSSDYRFIGKKLGPIRSTAPGADSVGSSMLDAFIKEEPVSTASSTGRKLSPIEAKRVCSDGVRMFSLAAMPDGKGFALVEQSSRKNAREDVS</sequence>
<organism evidence="5 6">
    <name type="scientific">Heligmosomoides polygyrus</name>
    <name type="common">Parasitic roundworm</name>
    <dbReference type="NCBI Taxonomy" id="6339"/>
    <lineage>
        <taxon>Eukaryota</taxon>
        <taxon>Metazoa</taxon>
        <taxon>Ecdysozoa</taxon>
        <taxon>Nematoda</taxon>
        <taxon>Chromadorea</taxon>
        <taxon>Rhabditida</taxon>
        <taxon>Rhabditina</taxon>
        <taxon>Rhabditomorpha</taxon>
        <taxon>Strongyloidea</taxon>
        <taxon>Heligmosomidae</taxon>
        <taxon>Heligmosomoides</taxon>
    </lineage>
</organism>
<keyword evidence="1" id="KW-0479">Metal-binding</keyword>
<dbReference type="InterPro" id="IPR052797">
    <property type="entry name" value="RegFact_GeneExpr_CellDeath"/>
</dbReference>
<keyword evidence="1" id="KW-0862">Zinc</keyword>
<dbReference type="PROSITE" id="PS50157">
    <property type="entry name" value="ZINC_FINGER_C2H2_2"/>
    <property type="match status" value="1"/>
</dbReference>
<feature type="domain" description="C2H2-type" evidence="3">
    <location>
        <begin position="5"/>
        <end position="28"/>
    </location>
</feature>
<feature type="compositionally biased region" description="Basic residues" evidence="2">
    <location>
        <begin position="122"/>
        <end position="131"/>
    </location>
</feature>
<evidence type="ECO:0000256" key="1">
    <source>
        <dbReference type="PROSITE-ProRule" id="PRU00042"/>
    </source>
</evidence>
<dbReference type="Proteomes" id="UP000050761">
    <property type="component" value="Unassembled WGS sequence"/>
</dbReference>
<dbReference type="PROSITE" id="PS00028">
    <property type="entry name" value="ZINC_FINGER_C2H2_1"/>
    <property type="match status" value="1"/>
</dbReference>
<dbReference type="InterPro" id="IPR013087">
    <property type="entry name" value="Znf_C2H2_type"/>
</dbReference>
<feature type="region of interest" description="Disordered" evidence="2">
    <location>
        <begin position="120"/>
        <end position="145"/>
    </location>
</feature>
<evidence type="ECO:0000313" key="5">
    <source>
        <dbReference type="Proteomes" id="UP000050761"/>
    </source>
</evidence>
<dbReference type="GO" id="GO:0008270">
    <property type="term" value="F:zinc ion binding"/>
    <property type="evidence" value="ECO:0007669"/>
    <property type="project" value="UniProtKB-KW"/>
</dbReference>
<dbReference type="AlphaFoldDB" id="A0A183FJC8"/>
<reference evidence="6" key="2">
    <citation type="submission" date="2019-09" db="UniProtKB">
        <authorList>
            <consortium name="WormBaseParasite"/>
        </authorList>
    </citation>
    <scope>IDENTIFICATION</scope>
</reference>
<gene>
    <name evidence="4" type="ORF">HPBE_LOCUS7109</name>
</gene>
<protein>
    <submittedName>
        <fullName evidence="6">C2H2-type domain-containing protein</fullName>
    </submittedName>
</protein>
<evidence type="ECO:0000256" key="2">
    <source>
        <dbReference type="SAM" id="MobiDB-lite"/>
    </source>
</evidence>
<dbReference type="PANTHER" id="PTHR33936">
    <property type="entry name" value="PROTEIN CBG17840"/>
    <property type="match status" value="1"/>
</dbReference>
<feature type="compositionally biased region" description="Basic and acidic residues" evidence="2">
    <location>
        <begin position="132"/>
        <end position="142"/>
    </location>
</feature>
<accession>A0A3P7Y0R0</accession>
<dbReference type="PANTHER" id="PTHR33936:SF24">
    <property type="entry name" value="C2H2-TYPE DOMAIN-CONTAINING PROTEIN"/>
    <property type="match status" value="1"/>
</dbReference>